<protein>
    <recommendedName>
        <fullName evidence="5">Cyanophycinase</fullName>
        <ecNumber evidence="4">3.4.15.6</ecNumber>
    </recommendedName>
</protein>
<reference evidence="9 10" key="1">
    <citation type="submission" date="2018-04" db="EMBL/GenBank/DDBJ databases">
        <title>Pedobacter chongqingensis sp. nov., isolated from a rottenly hemp rope.</title>
        <authorList>
            <person name="Cai Y."/>
        </authorList>
    </citation>
    <scope>NUCLEOTIDE SEQUENCE [LARGE SCALE GENOMIC DNA]</scope>
    <source>
        <strain evidence="9 10">FJ4-8</strain>
    </source>
</reference>
<dbReference type="PANTHER" id="PTHR36175:SF1">
    <property type="entry name" value="CYANOPHYCINASE"/>
    <property type="match status" value="1"/>
</dbReference>
<comment type="catalytic activity">
    <reaction evidence="1">
        <text>[L-4-(L-arginin-2-N-yl)aspartate](n) + H2O = [L-4-(L-arginin-2-N-yl)aspartate](n-1) + L-4-(L-arginin-2-N-yl)aspartate</text>
        <dbReference type="Rhea" id="RHEA:12845"/>
        <dbReference type="Rhea" id="RHEA-COMP:13728"/>
        <dbReference type="Rhea" id="RHEA-COMP:13734"/>
        <dbReference type="ChEBI" id="CHEBI:15377"/>
        <dbReference type="ChEBI" id="CHEBI:137986"/>
        <dbReference type="ChEBI" id="CHEBI:137991"/>
        <dbReference type="EC" id="3.4.15.6"/>
    </reaction>
</comment>
<keyword evidence="8" id="KW-0720">Serine protease</keyword>
<evidence type="ECO:0000256" key="1">
    <source>
        <dbReference type="ARBA" id="ARBA00001092"/>
    </source>
</evidence>
<dbReference type="InterPro" id="IPR005320">
    <property type="entry name" value="Peptidase_S51"/>
</dbReference>
<keyword evidence="7" id="KW-0378">Hydrolase</keyword>
<dbReference type="RefSeq" id="WP_109415337.1">
    <property type="nucleotide sequence ID" value="NZ_QEAS01000006.1"/>
</dbReference>
<comment type="similarity">
    <text evidence="3">Belongs to the peptidase S51 family.</text>
</comment>
<organism evidence="9 10">
    <name type="scientific">Pararcticibacter amylolyticus</name>
    <dbReference type="NCBI Taxonomy" id="2173175"/>
    <lineage>
        <taxon>Bacteria</taxon>
        <taxon>Pseudomonadati</taxon>
        <taxon>Bacteroidota</taxon>
        <taxon>Sphingobacteriia</taxon>
        <taxon>Sphingobacteriales</taxon>
        <taxon>Sphingobacteriaceae</taxon>
        <taxon>Pararcticibacter</taxon>
    </lineage>
</organism>
<accession>A0A2U2PHR6</accession>
<evidence type="ECO:0000313" key="10">
    <source>
        <dbReference type="Proteomes" id="UP000245647"/>
    </source>
</evidence>
<evidence type="ECO:0000256" key="7">
    <source>
        <dbReference type="ARBA" id="ARBA00022801"/>
    </source>
</evidence>
<keyword evidence="6" id="KW-0645">Protease</keyword>
<dbReference type="EMBL" id="QEAS01000006">
    <property type="protein sequence ID" value="PWG80953.1"/>
    <property type="molecule type" value="Genomic_DNA"/>
</dbReference>
<gene>
    <name evidence="9" type="ORF">DDR33_08410</name>
</gene>
<evidence type="ECO:0000256" key="3">
    <source>
        <dbReference type="ARBA" id="ARBA00006534"/>
    </source>
</evidence>
<dbReference type="OrthoDB" id="9799980at2"/>
<evidence type="ECO:0000256" key="5">
    <source>
        <dbReference type="ARBA" id="ARBA00015719"/>
    </source>
</evidence>
<sequence length="290" mass="31805">MKTRWISPCIAKLLSPFLAVIFSFSVYSQPAKGSLFIIGGGSRSPELMKQLVSTADLSVKDYVVVLPMASEEPEESFQAVAQQFRAAGVNKITCFNFTKETTVRKPWCDSTAQAKIIFITGGSQDRFMDIVRGTPVYDAIHDAYRKGATIAGTSAGAAVMSHKMITGNQLKGDTSYKETFDKLWDKNIEFKQGMGLLHSVIIDQHFLKRSRYNRLLSALAANPSYTCIGIDEGTAIIVKGKHIKVAGDSQVIRVSQPKGLQVNAKGLIRLKDLKFSVFAAGDEFDLPQTP</sequence>
<evidence type="ECO:0000256" key="6">
    <source>
        <dbReference type="ARBA" id="ARBA00022670"/>
    </source>
</evidence>
<dbReference type="Pfam" id="PF03575">
    <property type="entry name" value="Peptidase_S51"/>
    <property type="match status" value="1"/>
</dbReference>
<dbReference type="Proteomes" id="UP000245647">
    <property type="component" value="Unassembled WGS sequence"/>
</dbReference>
<keyword evidence="10" id="KW-1185">Reference proteome</keyword>
<evidence type="ECO:0000256" key="2">
    <source>
        <dbReference type="ARBA" id="ARBA00002039"/>
    </source>
</evidence>
<dbReference type="CDD" id="cd03145">
    <property type="entry name" value="GAT1_cyanophycinase"/>
    <property type="match status" value="1"/>
</dbReference>
<comment type="function">
    <text evidence="2">Exopeptidase that catalyzes the hydrolytic cleavage of multi-L-arginyl-poly-L-aspartic acid (cyanophycin; a water-insoluble reserve polymer) into aspartate-arginine dipeptides.</text>
</comment>
<dbReference type="SUPFAM" id="SSF52317">
    <property type="entry name" value="Class I glutamine amidotransferase-like"/>
    <property type="match status" value="1"/>
</dbReference>
<evidence type="ECO:0000313" key="9">
    <source>
        <dbReference type="EMBL" id="PWG80953.1"/>
    </source>
</evidence>
<dbReference type="PANTHER" id="PTHR36175">
    <property type="entry name" value="CYANOPHYCINASE"/>
    <property type="match status" value="1"/>
</dbReference>
<dbReference type="Gene3D" id="3.40.50.880">
    <property type="match status" value="1"/>
</dbReference>
<proteinExistence type="inferred from homology"/>
<dbReference type="AlphaFoldDB" id="A0A2U2PHR6"/>
<comment type="caution">
    <text evidence="9">The sequence shown here is derived from an EMBL/GenBank/DDBJ whole genome shotgun (WGS) entry which is preliminary data.</text>
</comment>
<dbReference type="NCBIfam" id="TIGR02069">
    <property type="entry name" value="cyanophycinase"/>
    <property type="match status" value="1"/>
</dbReference>
<dbReference type="GO" id="GO:0008241">
    <property type="term" value="F:peptidyl-dipeptidase activity"/>
    <property type="evidence" value="ECO:0007669"/>
    <property type="project" value="UniProtKB-EC"/>
</dbReference>
<evidence type="ECO:0000256" key="8">
    <source>
        <dbReference type="ARBA" id="ARBA00022825"/>
    </source>
</evidence>
<name>A0A2U2PHR6_9SPHI</name>
<dbReference type="EC" id="3.4.15.6" evidence="4"/>
<dbReference type="InterPro" id="IPR029062">
    <property type="entry name" value="Class_I_gatase-like"/>
</dbReference>
<evidence type="ECO:0000256" key="4">
    <source>
        <dbReference type="ARBA" id="ARBA00013115"/>
    </source>
</evidence>
<dbReference type="GO" id="GO:0006508">
    <property type="term" value="P:proteolysis"/>
    <property type="evidence" value="ECO:0007669"/>
    <property type="project" value="UniProtKB-KW"/>
</dbReference>
<dbReference type="InterPro" id="IPR011811">
    <property type="entry name" value="Peptidase_S51_cyanophycinase"/>
</dbReference>
<dbReference type="GO" id="GO:0008236">
    <property type="term" value="F:serine-type peptidase activity"/>
    <property type="evidence" value="ECO:0007669"/>
    <property type="project" value="UniProtKB-KW"/>
</dbReference>